<reference evidence="1" key="1">
    <citation type="journal article" date="2019" name="Sci. Rep.">
        <title>Draft genome of Tanacetum cinerariifolium, the natural source of mosquito coil.</title>
        <authorList>
            <person name="Yamashiro T."/>
            <person name="Shiraishi A."/>
            <person name="Satake H."/>
            <person name="Nakayama K."/>
        </authorList>
    </citation>
    <scope>NUCLEOTIDE SEQUENCE</scope>
</reference>
<evidence type="ECO:0000313" key="1">
    <source>
        <dbReference type="EMBL" id="GFB15162.1"/>
    </source>
</evidence>
<proteinExistence type="predicted"/>
<dbReference type="EMBL" id="BKCJ010563284">
    <property type="protein sequence ID" value="GFB15162.1"/>
    <property type="molecule type" value="Genomic_DNA"/>
</dbReference>
<evidence type="ECO:0008006" key="2">
    <source>
        <dbReference type="Google" id="ProtNLM"/>
    </source>
</evidence>
<name>A0A699L1K6_TANCI</name>
<dbReference type="AlphaFoldDB" id="A0A699L1K6"/>
<sequence>MNQNYFKPNPCYDSNYSGFDQPLQYTIDHQPDEGMSKSDILFEEINMMFQQLMEGLNKENQAKIEEMNQVTHTSEPSRRFNTICYDDDDDYDYEESTIPLSDIIYQIPLSIVFTTSPPDLPIEDPEDSLIMGNKELNTIPKKESGEFIKSSVKDLVPIPSESEDTLRSDSEYVLPSCDYFSPIDVPEEKAVTFSNPLFNSNDDFTSTDDESLFDEDISDDKFKSHLLIRV</sequence>
<protein>
    <recommendedName>
        <fullName evidence="2">Reverse transcriptase domain-containing protein</fullName>
    </recommendedName>
</protein>
<gene>
    <name evidence="1" type="ORF">Tci_687133</name>
</gene>
<organism evidence="1">
    <name type="scientific">Tanacetum cinerariifolium</name>
    <name type="common">Dalmatian daisy</name>
    <name type="synonym">Chrysanthemum cinerariifolium</name>
    <dbReference type="NCBI Taxonomy" id="118510"/>
    <lineage>
        <taxon>Eukaryota</taxon>
        <taxon>Viridiplantae</taxon>
        <taxon>Streptophyta</taxon>
        <taxon>Embryophyta</taxon>
        <taxon>Tracheophyta</taxon>
        <taxon>Spermatophyta</taxon>
        <taxon>Magnoliopsida</taxon>
        <taxon>eudicotyledons</taxon>
        <taxon>Gunneridae</taxon>
        <taxon>Pentapetalae</taxon>
        <taxon>asterids</taxon>
        <taxon>campanulids</taxon>
        <taxon>Asterales</taxon>
        <taxon>Asteraceae</taxon>
        <taxon>Asteroideae</taxon>
        <taxon>Anthemideae</taxon>
        <taxon>Anthemidinae</taxon>
        <taxon>Tanacetum</taxon>
    </lineage>
</organism>
<comment type="caution">
    <text evidence="1">The sequence shown here is derived from an EMBL/GenBank/DDBJ whole genome shotgun (WGS) entry which is preliminary data.</text>
</comment>
<accession>A0A699L1K6</accession>